<gene>
    <name evidence="1" type="ORF">HPB49_001145</name>
</gene>
<accession>A0ACB8D1P0</accession>
<name>A0ACB8D1P0_DERSI</name>
<comment type="caution">
    <text evidence="1">The sequence shown here is derived from an EMBL/GenBank/DDBJ whole genome shotgun (WGS) entry which is preliminary data.</text>
</comment>
<organism evidence="1 2">
    <name type="scientific">Dermacentor silvarum</name>
    <name type="common">Tick</name>
    <dbReference type="NCBI Taxonomy" id="543639"/>
    <lineage>
        <taxon>Eukaryota</taxon>
        <taxon>Metazoa</taxon>
        <taxon>Ecdysozoa</taxon>
        <taxon>Arthropoda</taxon>
        <taxon>Chelicerata</taxon>
        <taxon>Arachnida</taxon>
        <taxon>Acari</taxon>
        <taxon>Parasitiformes</taxon>
        <taxon>Ixodida</taxon>
        <taxon>Ixodoidea</taxon>
        <taxon>Ixodidae</taxon>
        <taxon>Rhipicephalinae</taxon>
        <taxon>Dermacentor</taxon>
    </lineage>
</organism>
<proteinExistence type="predicted"/>
<keyword evidence="2" id="KW-1185">Reference proteome</keyword>
<protein>
    <submittedName>
        <fullName evidence="1">Uncharacterized protein</fullName>
    </submittedName>
</protein>
<reference evidence="1" key="1">
    <citation type="submission" date="2020-05" db="EMBL/GenBank/DDBJ databases">
        <title>Large-scale comparative analyses of tick genomes elucidate their genetic diversity and vector capacities.</title>
        <authorList>
            <person name="Jia N."/>
            <person name="Wang J."/>
            <person name="Shi W."/>
            <person name="Du L."/>
            <person name="Sun Y."/>
            <person name="Zhan W."/>
            <person name="Jiang J."/>
            <person name="Wang Q."/>
            <person name="Zhang B."/>
            <person name="Ji P."/>
            <person name="Sakyi L.B."/>
            <person name="Cui X."/>
            <person name="Yuan T."/>
            <person name="Jiang B."/>
            <person name="Yang W."/>
            <person name="Lam T.T.-Y."/>
            <person name="Chang Q."/>
            <person name="Ding S."/>
            <person name="Wang X."/>
            <person name="Zhu J."/>
            <person name="Ruan X."/>
            <person name="Zhao L."/>
            <person name="Wei J."/>
            <person name="Que T."/>
            <person name="Du C."/>
            <person name="Cheng J."/>
            <person name="Dai P."/>
            <person name="Han X."/>
            <person name="Huang E."/>
            <person name="Gao Y."/>
            <person name="Liu J."/>
            <person name="Shao H."/>
            <person name="Ye R."/>
            <person name="Li L."/>
            <person name="Wei W."/>
            <person name="Wang X."/>
            <person name="Wang C."/>
            <person name="Yang T."/>
            <person name="Huo Q."/>
            <person name="Li W."/>
            <person name="Guo W."/>
            <person name="Chen H."/>
            <person name="Zhou L."/>
            <person name="Ni X."/>
            <person name="Tian J."/>
            <person name="Zhou Y."/>
            <person name="Sheng Y."/>
            <person name="Liu T."/>
            <person name="Pan Y."/>
            <person name="Xia L."/>
            <person name="Li J."/>
            <person name="Zhao F."/>
            <person name="Cao W."/>
        </authorList>
    </citation>
    <scope>NUCLEOTIDE SEQUENCE</scope>
    <source>
        <strain evidence="1">Dsil-2018</strain>
    </source>
</reference>
<evidence type="ECO:0000313" key="2">
    <source>
        <dbReference type="Proteomes" id="UP000821865"/>
    </source>
</evidence>
<sequence length="119" mass="13201">MWKQLARCDALSLKYSIRPDSCRSQFFPLRKGSFSIPLRGCLFTEVTFKGRTAYLLFYVVPKGTSIPGIDAIKALDLHIEGSSLHCFETSTMTATFDAAQLSGPRQVSPRKPLPKTLSS</sequence>
<dbReference type="EMBL" id="CM023472">
    <property type="protein sequence ID" value="KAH7958384.1"/>
    <property type="molecule type" value="Genomic_DNA"/>
</dbReference>
<dbReference type="Proteomes" id="UP000821865">
    <property type="component" value="Chromosome 3"/>
</dbReference>
<evidence type="ECO:0000313" key="1">
    <source>
        <dbReference type="EMBL" id="KAH7958384.1"/>
    </source>
</evidence>